<dbReference type="EMBL" id="CP134146">
    <property type="protein sequence ID" value="WNC67630.1"/>
    <property type="molecule type" value="Genomic_DNA"/>
</dbReference>
<keyword evidence="1" id="KW-0472">Membrane</keyword>
<feature type="transmembrane region" description="Helical" evidence="1">
    <location>
        <begin position="12"/>
        <end position="34"/>
    </location>
</feature>
<evidence type="ECO:0000313" key="2">
    <source>
        <dbReference type="EMBL" id="WNC67630.1"/>
    </source>
</evidence>
<evidence type="ECO:0000256" key="1">
    <source>
        <dbReference type="SAM" id="Phobius"/>
    </source>
</evidence>
<accession>A0ABY9TFY0</accession>
<name>A0ABY9TFY0_9GAMM</name>
<keyword evidence="1" id="KW-0812">Transmembrane</keyword>
<sequence length="166" mass="18449">MKVPIALSHKYQGLVLATNLLMLLLITLIATTLFKNALNQRKMANHYQRQLLVKNNAEQVIVDAKLYVKNLLALNTDLTVNNTGYYGSGAGLLNGDINWQDSNDVLTSANNSKFVLTYMGVQAKLTPPGLGVDHHLFKVFIYSQLNNGAEYQQQQFFAIPVLPPSE</sequence>
<dbReference type="RefSeq" id="WP_348386789.1">
    <property type="nucleotide sequence ID" value="NZ_CP134146.1"/>
</dbReference>
<keyword evidence="1" id="KW-1133">Transmembrane helix</keyword>
<organism evidence="2 3">
    <name type="scientific">Thalassotalea nanhaiensis</name>
    <dbReference type="NCBI Taxonomy" id="3065648"/>
    <lineage>
        <taxon>Bacteria</taxon>
        <taxon>Pseudomonadati</taxon>
        <taxon>Pseudomonadota</taxon>
        <taxon>Gammaproteobacteria</taxon>
        <taxon>Alteromonadales</taxon>
        <taxon>Colwelliaceae</taxon>
        <taxon>Thalassotalea</taxon>
    </lineage>
</organism>
<protein>
    <submittedName>
        <fullName evidence="2">Uncharacterized protein</fullName>
    </submittedName>
</protein>
<dbReference type="Proteomes" id="UP001248581">
    <property type="component" value="Chromosome"/>
</dbReference>
<keyword evidence="3" id="KW-1185">Reference proteome</keyword>
<gene>
    <name evidence="2" type="ORF">RI845_14030</name>
</gene>
<evidence type="ECO:0000313" key="3">
    <source>
        <dbReference type="Proteomes" id="UP001248581"/>
    </source>
</evidence>
<proteinExistence type="predicted"/>
<reference evidence="3" key="1">
    <citation type="submission" date="2023-09" db="EMBL/GenBank/DDBJ databases">
        <authorList>
            <person name="Zhang C."/>
        </authorList>
    </citation>
    <scope>NUCLEOTIDE SEQUENCE [LARGE SCALE GENOMIC DNA]</scope>
    <source>
        <strain evidence="3">SQ345</strain>
    </source>
</reference>